<feature type="region of interest" description="Disordered" evidence="3">
    <location>
        <begin position="163"/>
        <end position="190"/>
    </location>
</feature>
<dbReference type="Pfam" id="PF25967">
    <property type="entry name" value="RND-MFP_C"/>
    <property type="match status" value="1"/>
</dbReference>
<feature type="domain" description="Multidrug resistance protein MdtA-like C-terminal permuted SH3" evidence="4">
    <location>
        <begin position="282"/>
        <end position="337"/>
    </location>
</feature>
<feature type="compositionally biased region" description="Low complexity" evidence="3">
    <location>
        <begin position="168"/>
        <end position="190"/>
    </location>
</feature>
<dbReference type="EMBL" id="WEGH01000002">
    <property type="protein sequence ID" value="MQY06079.1"/>
    <property type="molecule type" value="Genomic_DNA"/>
</dbReference>
<protein>
    <recommendedName>
        <fullName evidence="8">Membrane fusion protein, macrolide-specific efflux system</fullName>
    </recommendedName>
</protein>
<evidence type="ECO:0000259" key="4">
    <source>
        <dbReference type="Pfam" id="PF25967"/>
    </source>
</evidence>
<evidence type="ECO:0000313" key="7">
    <source>
        <dbReference type="Proteomes" id="UP000487268"/>
    </source>
</evidence>
<dbReference type="Pfam" id="PF25990">
    <property type="entry name" value="Beta-barrel_YknX"/>
    <property type="match status" value="1"/>
</dbReference>
<accession>A0A7K0BY30</accession>
<dbReference type="Gene3D" id="2.40.50.100">
    <property type="match status" value="1"/>
</dbReference>
<evidence type="ECO:0000256" key="2">
    <source>
        <dbReference type="ARBA" id="ARBA00023054"/>
    </source>
</evidence>
<feature type="region of interest" description="Disordered" evidence="3">
    <location>
        <begin position="341"/>
        <end position="368"/>
    </location>
</feature>
<evidence type="ECO:0000256" key="3">
    <source>
        <dbReference type="SAM" id="MobiDB-lite"/>
    </source>
</evidence>
<dbReference type="Gene3D" id="2.40.30.170">
    <property type="match status" value="1"/>
</dbReference>
<dbReference type="InterPro" id="IPR058627">
    <property type="entry name" value="MdtA-like_C"/>
</dbReference>
<comment type="subcellular location">
    <subcellularLocation>
        <location evidence="1">Cell envelope</location>
    </subcellularLocation>
</comment>
<dbReference type="InterPro" id="IPR058636">
    <property type="entry name" value="Beta-barrel_YknX"/>
</dbReference>
<comment type="caution">
    <text evidence="6">The sequence shown here is derived from an EMBL/GenBank/DDBJ whole genome shotgun (WGS) entry which is preliminary data.</text>
</comment>
<organism evidence="6 7">
    <name type="scientific">Actinomadura macrotermitis</name>
    <dbReference type="NCBI Taxonomy" id="2585200"/>
    <lineage>
        <taxon>Bacteria</taxon>
        <taxon>Bacillati</taxon>
        <taxon>Actinomycetota</taxon>
        <taxon>Actinomycetes</taxon>
        <taxon>Streptosporangiales</taxon>
        <taxon>Thermomonosporaceae</taxon>
        <taxon>Actinomadura</taxon>
    </lineage>
</organism>
<dbReference type="PANTHER" id="PTHR32347">
    <property type="entry name" value="EFFLUX SYSTEM COMPONENT YKNX-RELATED"/>
    <property type="match status" value="1"/>
</dbReference>
<dbReference type="Proteomes" id="UP000487268">
    <property type="component" value="Unassembled WGS sequence"/>
</dbReference>
<evidence type="ECO:0000313" key="6">
    <source>
        <dbReference type="EMBL" id="MQY06079.1"/>
    </source>
</evidence>
<feature type="domain" description="YknX-like beta-barrel" evidence="5">
    <location>
        <begin position="201"/>
        <end position="275"/>
    </location>
</feature>
<dbReference type="InterPro" id="IPR050465">
    <property type="entry name" value="UPF0194_transport"/>
</dbReference>
<dbReference type="AlphaFoldDB" id="A0A7K0BY30"/>
<dbReference type="RefSeq" id="WP_153534487.1">
    <property type="nucleotide sequence ID" value="NZ_WEGH01000002.1"/>
</dbReference>
<feature type="compositionally biased region" description="Gly residues" evidence="3">
    <location>
        <begin position="353"/>
        <end position="368"/>
    </location>
</feature>
<keyword evidence="7" id="KW-1185">Reference proteome</keyword>
<name>A0A7K0BY30_9ACTN</name>
<evidence type="ECO:0000256" key="1">
    <source>
        <dbReference type="ARBA" id="ARBA00004196"/>
    </source>
</evidence>
<dbReference type="PANTHER" id="PTHR32347:SF23">
    <property type="entry name" value="BLL5650 PROTEIN"/>
    <property type="match status" value="1"/>
</dbReference>
<reference evidence="6 7" key="1">
    <citation type="submission" date="2019-10" db="EMBL/GenBank/DDBJ databases">
        <title>Actinomadura rubteroloni sp. nov. and Actinomadura macrotermitis sp. nov., isolated from the gut of fungus growing-termite Macrotermes natalensis.</title>
        <authorList>
            <person name="Benndorf R."/>
            <person name="Martin K."/>
            <person name="Kuefner M."/>
            <person name="De Beer W."/>
            <person name="Kaster A.-K."/>
            <person name="Vollmers J."/>
            <person name="Poulsen M."/>
            <person name="Beemelmanns C."/>
        </authorList>
    </citation>
    <scope>NUCLEOTIDE SEQUENCE [LARGE SCALE GENOMIC DNA]</scope>
    <source>
        <strain evidence="6 7">RB68</strain>
    </source>
</reference>
<keyword evidence="2" id="KW-0175">Coiled coil</keyword>
<dbReference type="Gene3D" id="2.40.420.20">
    <property type="match status" value="1"/>
</dbReference>
<dbReference type="GO" id="GO:0030313">
    <property type="term" value="C:cell envelope"/>
    <property type="evidence" value="ECO:0007669"/>
    <property type="project" value="UniProtKB-SubCell"/>
</dbReference>
<dbReference type="SUPFAM" id="SSF111369">
    <property type="entry name" value="HlyD-like secretion proteins"/>
    <property type="match status" value="1"/>
</dbReference>
<evidence type="ECO:0008006" key="8">
    <source>
        <dbReference type="Google" id="ProtNLM"/>
    </source>
</evidence>
<proteinExistence type="predicted"/>
<evidence type="ECO:0000259" key="5">
    <source>
        <dbReference type="Pfam" id="PF25990"/>
    </source>
</evidence>
<sequence>MKRPFPRRALLINGTLGVLLAGGVGVAYLSLTDDDAGAAAGSRLTPVSRGTVTASVSASGSVESARSSALSFGTSGTVAKIYVKAGQRVGKGDLLARLDQTAALEALSAAKANLDATTDTGTAKGYAGYLQVKNAYSAAQRTYAGTLLRAPFSGTVTAVNGTVGGPSSGTASSPSASSDNNNSSGTSSTGFMELADTGHLLVKGDFTEADTTKLKTGQTATVSFDALPGTTATGRITAIGAAPTTTDNVVKYPATVALTKVPAGIRLGQTATVEVVTSSAENVLYVPAAAVRTAGGRSTVTVERAGRRGTVQVEVGIKGDQGTEIRSGLDEGDKVVVTVTTQSGPNNRFPAGRTGGGFPGGGMRGGRP</sequence>
<dbReference type="OrthoDB" id="4932908at2"/>
<gene>
    <name evidence="6" type="ORF">ACRB68_41590</name>
</gene>